<organism evidence="1 2">
    <name type="scientific">Bordetella genomosp. 9</name>
    <dbReference type="NCBI Taxonomy" id="1416803"/>
    <lineage>
        <taxon>Bacteria</taxon>
        <taxon>Pseudomonadati</taxon>
        <taxon>Pseudomonadota</taxon>
        <taxon>Betaproteobacteria</taxon>
        <taxon>Burkholderiales</taxon>
        <taxon>Alcaligenaceae</taxon>
        <taxon>Bordetella</taxon>
    </lineage>
</organism>
<name>A0A261RDV4_9BORD</name>
<protein>
    <submittedName>
        <fullName evidence="1">Bleomycin resistance protein</fullName>
    </submittedName>
</protein>
<dbReference type="OrthoDB" id="531205at2"/>
<dbReference type="AlphaFoldDB" id="A0A261RDV4"/>
<dbReference type="Gene3D" id="3.40.50.300">
    <property type="entry name" value="P-loop containing nucleotide triphosphate hydrolases"/>
    <property type="match status" value="1"/>
</dbReference>
<dbReference type="EMBL" id="NEVJ01000002">
    <property type="protein sequence ID" value="OZI23145.1"/>
    <property type="molecule type" value="Genomic_DNA"/>
</dbReference>
<evidence type="ECO:0000313" key="1">
    <source>
        <dbReference type="EMBL" id="OZI23145.1"/>
    </source>
</evidence>
<proteinExistence type="predicted"/>
<sequence length="174" mass="19724">MSRVHLIEGPVGAGKSTFGAALAASSNGVHIPLDEWFATLFSPDRPGGDFVPWYIERKERLLGLIWNHSRRVLASGRDVVLELGLIQQQPRIQFCRMITNEGFPPHLHVLDAPLEIRRARVRRRNEERGPTFSMVVPDHVFEMASKLWESPDELECEEFEISFDTEGANASFDV</sequence>
<keyword evidence="2" id="KW-1185">Reference proteome</keyword>
<dbReference type="Proteomes" id="UP000216857">
    <property type="component" value="Unassembled WGS sequence"/>
</dbReference>
<evidence type="ECO:0000313" key="2">
    <source>
        <dbReference type="Proteomes" id="UP000216857"/>
    </source>
</evidence>
<gene>
    <name evidence="1" type="ORF">CAL26_06610</name>
</gene>
<dbReference type="Pfam" id="PF13671">
    <property type="entry name" value="AAA_33"/>
    <property type="match status" value="1"/>
</dbReference>
<reference evidence="1" key="1">
    <citation type="submission" date="2017-05" db="EMBL/GenBank/DDBJ databases">
        <title>Complete and WGS of Bordetella genogroups.</title>
        <authorList>
            <person name="Spilker T."/>
            <person name="Lipuma J."/>
        </authorList>
    </citation>
    <scope>NUCLEOTIDE SEQUENCE</scope>
    <source>
        <strain evidence="1">AU21707</strain>
    </source>
</reference>
<comment type="caution">
    <text evidence="1">The sequence shown here is derived from an EMBL/GenBank/DDBJ whole genome shotgun (WGS) entry which is preliminary data.</text>
</comment>
<dbReference type="CDD" id="cd02019">
    <property type="entry name" value="NK"/>
    <property type="match status" value="1"/>
</dbReference>
<dbReference type="InterPro" id="IPR027417">
    <property type="entry name" value="P-loop_NTPase"/>
</dbReference>
<accession>A0A261RDV4</accession>
<dbReference type="SUPFAM" id="SSF52540">
    <property type="entry name" value="P-loop containing nucleoside triphosphate hydrolases"/>
    <property type="match status" value="1"/>
</dbReference>
<dbReference type="RefSeq" id="WP_094846156.1">
    <property type="nucleotide sequence ID" value="NZ_NEVJ01000002.1"/>
</dbReference>